<dbReference type="FunCoup" id="M5E0K9">
    <property type="interactions" value="225"/>
</dbReference>
<comment type="function">
    <text evidence="3">A probable RNA chaperone. Forms a complex with KhpB which binds to cellular RNA and controls its expression. Plays a role in peptidoglycan (PG) homeostasis and cell length regulation.</text>
</comment>
<keyword evidence="3" id="KW-0143">Chaperone</keyword>
<comment type="similarity">
    <text evidence="3">Belongs to the KhpA RNA-binding protein family.</text>
</comment>
<dbReference type="GO" id="GO:0005737">
    <property type="term" value="C:cytoplasm"/>
    <property type="evidence" value="ECO:0007669"/>
    <property type="project" value="UniProtKB-SubCell"/>
</dbReference>
<evidence type="ECO:0000313" key="5">
    <source>
        <dbReference type="Proteomes" id="UP000012063"/>
    </source>
</evidence>
<dbReference type="PROSITE" id="PS50084">
    <property type="entry name" value="KH_TYPE_1"/>
    <property type="match status" value="1"/>
</dbReference>
<reference evidence="5" key="1">
    <citation type="journal article" date="2013" name="Genome Announc.">
        <title>Genome Sequence of Halanaerobium saccharolyticum subsp. saccharolyticum Strain DSM 6643T, a Halophilic Hydrogen-Producing Bacterium.</title>
        <authorList>
            <person name="Kivisto A."/>
            <person name="Larjo A."/>
            <person name="Ciranna A."/>
            <person name="Santala V."/>
            <person name="Roos C."/>
            <person name="Karp M."/>
        </authorList>
    </citation>
    <scope>NUCLEOTIDE SEQUENCE [LARGE SCALE GENOMIC DNA]</scope>
    <source>
        <strain evidence="5">DSM 6643</strain>
    </source>
</reference>
<comment type="caution">
    <text evidence="4">The sequence shown here is derived from an EMBL/GenBank/DDBJ whole genome shotgun (WGS) entry which is preliminary data.</text>
</comment>
<dbReference type="Pfam" id="PF13083">
    <property type="entry name" value="KH_KhpA-B"/>
    <property type="match status" value="1"/>
</dbReference>
<organism evidence="4 5">
    <name type="scientific">Halanaerobium saccharolyticum subsp. saccharolyticum DSM 6643</name>
    <dbReference type="NCBI Taxonomy" id="1293054"/>
    <lineage>
        <taxon>Bacteria</taxon>
        <taxon>Bacillati</taxon>
        <taxon>Bacillota</taxon>
        <taxon>Clostridia</taxon>
        <taxon>Halanaerobiales</taxon>
        <taxon>Halanaerobiaceae</taxon>
        <taxon>Halanaerobium</taxon>
    </lineage>
</organism>
<dbReference type="eggNOG" id="COG1837">
    <property type="taxonomic scope" value="Bacteria"/>
</dbReference>
<dbReference type="HAMAP" id="MF_00088">
    <property type="entry name" value="KhpA"/>
    <property type="match status" value="1"/>
</dbReference>
<dbReference type="OrthoDB" id="9812389at2"/>
<dbReference type="InterPro" id="IPR020627">
    <property type="entry name" value="KhpA"/>
</dbReference>
<dbReference type="CDD" id="cd22533">
    <property type="entry name" value="KH-II_YlqC-like"/>
    <property type="match status" value="1"/>
</dbReference>
<dbReference type="Gene3D" id="3.30.300.20">
    <property type="match status" value="1"/>
</dbReference>
<dbReference type="STRING" id="1293054.HSACCH_01219"/>
<dbReference type="PANTHER" id="PTHR34654">
    <property type="entry name" value="UPF0109 PROTEIN SCO5592"/>
    <property type="match status" value="1"/>
</dbReference>
<sequence>MEELIQFIAESIVDDPSEVSVNRIEENNSITVELSVADEDMGKVIGKRGRIAKAIRTVVNAAAAKEGTNVKVDIK</sequence>
<dbReference type="EMBL" id="CAUI01000015">
    <property type="protein sequence ID" value="CCU79304.1"/>
    <property type="molecule type" value="Genomic_DNA"/>
</dbReference>
<dbReference type="PANTHER" id="PTHR34654:SF1">
    <property type="entry name" value="RNA-BINDING PROTEIN KHPA"/>
    <property type="match status" value="1"/>
</dbReference>
<keyword evidence="1 3" id="KW-0963">Cytoplasm</keyword>
<comment type="subunit">
    <text evidence="3">Forms a complex with KhpB.</text>
</comment>
<dbReference type="GO" id="GO:0003723">
    <property type="term" value="F:RNA binding"/>
    <property type="evidence" value="ECO:0007669"/>
    <property type="project" value="UniProtKB-UniRule"/>
</dbReference>
<evidence type="ECO:0000256" key="2">
    <source>
        <dbReference type="ARBA" id="ARBA00022884"/>
    </source>
</evidence>
<gene>
    <name evidence="3" type="primary">khpA</name>
    <name evidence="4" type="ORF">HSACCH_01219</name>
</gene>
<comment type="subcellular location">
    <subcellularLocation>
        <location evidence="3">Cytoplasm</location>
    </subcellularLocation>
</comment>
<dbReference type="GO" id="GO:0008360">
    <property type="term" value="P:regulation of cell shape"/>
    <property type="evidence" value="ECO:0007669"/>
    <property type="project" value="UniProtKB-KW"/>
</dbReference>
<evidence type="ECO:0000256" key="3">
    <source>
        <dbReference type="HAMAP-Rule" id="MF_00088"/>
    </source>
</evidence>
<accession>M5E0K9</accession>
<dbReference type="InterPro" id="IPR015946">
    <property type="entry name" value="KH_dom-like_a/b"/>
</dbReference>
<proteinExistence type="inferred from homology"/>
<keyword evidence="5" id="KW-1185">Reference proteome</keyword>
<name>M5E0K9_9FIRM</name>
<dbReference type="GO" id="GO:0071555">
    <property type="term" value="P:cell wall organization"/>
    <property type="evidence" value="ECO:0007669"/>
    <property type="project" value="UniProtKB-KW"/>
</dbReference>
<dbReference type="SUPFAM" id="SSF54814">
    <property type="entry name" value="Prokaryotic type KH domain (KH-domain type II)"/>
    <property type="match status" value="1"/>
</dbReference>
<evidence type="ECO:0000313" key="4">
    <source>
        <dbReference type="EMBL" id="CCU79304.1"/>
    </source>
</evidence>
<keyword evidence="3" id="KW-0961">Cell wall biogenesis/degradation</keyword>
<dbReference type="InterPro" id="IPR009019">
    <property type="entry name" value="KH_sf_prok-type"/>
</dbReference>
<dbReference type="GO" id="GO:0009252">
    <property type="term" value="P:peptidoglycan biosynthetic process"/>
    <property type="evidence" value="ECO:0007669"/>
    <property type="project" value="UniProtKB-UniRule"/>
</dbReference>
<dbReference type="RefSeq" id="WP_005488629.1">
    <property type="nucleotide sequence ID" value="NZ_CAUI01000015.1"/>
</dbReference>
<dbReference type="InParanoid" id="M5E0K9"/>
<evidence type="ECO:0000256" key="1">
    <source>
        <dbReference type="ARBA" id="ARBA00022490"/>
    </source>
</evidence>
<keyword evidence="2 3" id="KW-0694">RNA-binding</keyword>
<dbReference type="AlphaFoldDB" id="M5E0K9"/>
<dbReference type="Proteomes" id="UP000012063">
    <property type="component" value="Unassembled WGS sequence"/>
</dbReference>
<keyword evidence="3" id="KW-0133">Cell shape</keyword>
<protein>
    <recommendedName>
        <fullName evidence="3">RNA-binding protein KhpA</fullName>
    </recommendedName>
    <alternativeName>
        <fullName evidence="3">KH-domain protein A</fullName>
    </alternativeName>
</protein>